<dbReference type="Pfam" id="PF04770">
    <property type="entry name" value="ZF-HD_dimer"/>
    <property type="match status" value="1"/>
</dbReference>
<protein>
    <recommendedName>
        <fullName evidence="5">ZF-HD dimerization-type domain-containing protein</fullName>
    </recommendedName>
</protein>
<organism evidence="6 7">
    <name type="scientific">Escallonia herrerae</name>
    <dbReference type="NCBI Taxonomy" id="1293975"/>
    <lineage>
        <taxon>Eukaryota</taxon>
        <taxon>Viridiplantae</taxon>
        <taxon>Streptophyta</taxon>
        <taxon>Embryophyta</taxon>
        <taxon>Tracheophyta</taxon>
        <taxon>Spermatophyta</taxon>
        <taxon>Magnoliopsida</taxon>
        <taxon>eudicotyledons</taxon>
        <taxon>Gunneridae</taxon>
        <taxon>Pentapetalae</taxon>
        <taxon>asterids</taxon>
        <taxon>campanulids</taxon>
        <taxon>Escalloniales</taxon>
        <taxon>Escalloniaceae</taxon>
        <taxon>Escallonia</taxon>
    </lineage>
</organism>
<evidence type="ECO:0000256" key="1">
    <source>
        <dbReference type="ARBA" id="ARBA00022723"/>
    </source>
</evidence>
<gene>
    <name evidence="6" type="ORF">RJ639_037562</name>
</gene>
<dbReference type="GO" id="GO:0005634">
    <property type="term" value="C:nucleus"/>
    <property type="evidence" value="ECO:0007669"/>
    <property type="project" value="TreeGrafter"/>
</dbReference>
<dbReference type="Proteomes" id="UP001188597">
    <property type="component" value="Unassembled WGS sequence"/>
</dbReference>
<dbReference type="InterPro" id="IPR006456">
    <property type="entry name" value="ZF_HD_homeobox_Cys/His_dimer"/>
</dbReference>
<proteinExistence type="predicted"/>
<dbReference type="GO" id="GO:0000976">
    <property type="term" value="F:transcription cis-regulatory region binding"/>
    <property type="evidence" value="ECO:0007669"/>
    <property type="project" value="TreeGrafter"/>
</dbReference>
<keyword evidence="1" id="KW-0479">Metal-binding</keyword>
<feature type="region of interest" description="Disordered" evidence="4">
    <location>
        <begin position="1"/>
        <end position="20"/>
    </location>
</feature>
<dbReference type="PANTHER" id="PTHR31948:SF140">
    <property type="entry name" value="ZINC-FINGER HOMEODOMAIN PROTEIN 2"/>
    <property type="match status" value="1"/>
</dbReference>
<dbReference type="GO" id="GO:0008270">
    <property type="term" value="F:zinc ion binding"/>
    <property type="evidence" value="ECO:0007669"/>
    <property type="project" value="UniProtKB-KW"/>
</dbReference>
<feature type="compositionally biased region" description="Basic and acidic residues" evidence="4">
    <location>
        <begin position="122"/>
        <end position="132"/>
    </location>
</feature>
<reference evidence="6" key="1">
    <citation type="submission" date="2022-12" db="EMBL/GenBank/DDBJ databases">
        <title>Draft genome assemblies for two species of Escallonia (Escalloniales).</title>
        <authorList>
            <person name="Chanderbali A."/>
            <person name="Dervinis C."/>
            <person name="Anghel I."/>
            <person name="Soltis D."/>
            <person name="Soltis P."/>
            <person name="Zapata F."/>
        </authorList>
    </citation>
    <scope>NUCLEOTIDE SEQUENCE</scope>
    <source>
        <strain evidence="6">UCBG64.0493</strain>
        <tissue evidence="6">Leaf</tissue>
    </source>
</reference>
<keyword evidence="7" id="KW-1185">Reference proteome</keyword>
<feature type="compositionally biased region" description="Basic residues" evidence="4">
    <location>
        <begin position="133"/>
        <end position="145"/>
    </location>
</feature>
<evidence type="ECO:0000256" key="2">
    <source>
        <dbReference type="ARBA" id="ARBA00022771"/>
    </source>
</evidence>
<sequence>MPSTCGPRSALPKPLQYSPDMATTQNNVGIVVRHRECLRNLRDGCTGFQPSGEDGTPESVFCAVCRCHRKFHRAEEIMQVVTPIRHPSAPAPAPALPAAPTPPVVRVYTRRGTHRAPPPQAAKDEGEKEKGKKAAAGKSVKKGKRRRLILTAELEERLARKSVT</sequence>
<evidence type="ECO:0000313" key="6">
    <source>
        <dbReference type="EMBL" id="KAK3028228.1"/>
    </source>
</evidence>
<feature type="domain" description="ZF-HD dimerization-type" evidence="5">
    <location>
        <begin position="27"/>
        <end position="75"/>
    </location>
</feature>
<evidence type="ECO:0000259" key="5">
    <source>
        <dbReference type="PROSITE" id="PS51523"/>
    </source>
</evidence>
<keyword evidence="3" id="KW-0862">Zinc</keyword>
<dbReference type="PROSITE" id="PS51523">
    <property type="entry name" value="ZF_HD_DIMER"/>
    <property type="match status" value="1"/>
</dbReference>
<feature type="region of interest" description="Disordered" evidence="4">
    <location>
        <begin position="112"/>
        <end position="145"/>
    </location>
</feature>
<evidence type="ECO:0000256" key="3">
    <source>
        <dbReference type="ARBA" id="ARBA00022833"/>
    </source>
</evidence>
<name>A0AA89B6G0_9ASTE</name>
<keyword evidence="2" id="KW-0863">Zinc-finger</keyword>
<dbReference type="PANTHER" id="PTHR31948">
    <property type="entry name" value="ZINC-FINGER HOMEODOMAIN PROTEIN 2"/>
    <property type="match status" value="1"/>
</dbReference>
<accession>A0AA89B6G0</accession>
<dbReference type="EMBL" id="JAVXUP010000424">
    <property type="protein sequence ID" value="KAK3028228.1"/>
    <property type="molecule type" value="Genomic_DNA"/>
</dbReference>
<dbReference type="GO" id="GO:0050793">
    <property type="term" value="P:regulation of developmental process"/>
    <property type="evidence" value="ECO:0007669"/>
    <property type="project" value="TreeGrafter"/>
</dbReference>
<dbReference type="AlphaFoldDB" id="A0AA89B6G0"/>
<comment type="caution">
    <text evidence="6">The sequence shown here is derived from an EMBL/GenBank/DDBJ whole genome shotgun (WGS) entry which is preliminary data.</text>
</comment>
<dbReference type="GO" id="GO:0003700">
    <property type="term" value="F:DNA-binding transcription factor activity"/>
    <property type="evidence" value="ECO:0007669"/>
    <property type="project" value="TreeGrafter"/>
</dbReference>
<evidence type="ECO:0000313" key="7">
    <source>
        <dbReference type="Proteomes" id="UP001188597"/>
    </source>
</evidence>
<evidence type="ECO:0000256" key="4">
    <source>
        <dbReference type="SAM" id="MobiDB-lite"/>
    </source>
</evidence>